<dbReference type="GO" id="GO:0022904">
    <property type="term" value="P:respiratory electron transport chain"/>
    <property type="evidence" value="ECO:0007669"/>
    <property type="project" value="TreeGrafter"/>
</dbReference>
<dbReference type="Pfam" id="PF02913">
    <property type="entry name" value="FAD-oxidase_C"/>
    <property type="match status" value="1"/>
</dbReference>
<dbReference type="FunFam" id="1.10.45.10:FF:000001">
    <property type="entry name" value="D-lactate dehydrogenase mitochondrial"/>
    <property type="match status" value="1"/>
</dbReference>
<dbReference type="SUPFAM" id="SSF56176">
    <property type="entry name" value="FAD-binding/transporter-associated domain-like"/>
    <property type="match status" value="1"/>
</dbReference>
<name>A0A2A5WGZ9_9GAMM</name>
<sequence length="456" mass="50118">MSIYSSEFLQRLTDITGNNGVIEDPSRGPGPIVRPRSTEEVSEIMKVCTEHKVPVVTFGGNTGLVQGTRRNGDELGLSMERMAAIEGIDVAGRTMTVQAGAVLQRVQETAEESGFLYPLDLGGRGTATIGGNISTNAGGNRVIRYGMTRDQILALEMVLADGTIIPMQGPAIKNNTGYDLKHLAIGGEGTLGVVTRAILRMRTFPVSQACAWVAVNDFDSLTKLLSFIDRESSGTLSSFEVMWSDYYEAMTGDSTPYKPPVPHGHPLYVLIELQGGNQERDQVRFEEIMVAAYEQQLVADAAIAQSEGERMAMWDIRDDVNQLFENGFIDVKNLSFYSSDVSMPINDMEDFVKEITAEMPGKESGSHVFVFGHLGDGNLHVNPCAQGPDRPSPKELGEIIYRAVRKRGGSISAEHGIGLKRKEYLDWTRTETEIELMRRIKAVFDPDNLMNPGKIF</sequence>
<evidence type="ECO:0000256" key="3">
    <source>
        <dbReference type="ARBA" id="ARBA00022630"/>
    </source>
</evidence>
<evidence type="ECO:0000256" key="2">
    <source>
        <dbReference type="ARBA" id="ARBA00008000"/>
    </source>
</evidence>
<evidence type="ECO:0000256" key="4">
    <source>
        <dbReference type="ARBA" id="ARBA00022827"/>
    </source>
</evidence>
<dbReference type="AlphaFoldDB" id="A0A2A5WGZ9"/>
<feature type="domain" description="FAD-binding PCMH-type" evidence="6">
    <location>
        <begin position="25"/>
        <end position="204"/>
    </location>
</feature>
<dbReference type="InterPro" id="IPR016171">
    <property type="entry name" value="Vanillyl_alc_oxidase_C-sub2"/>
</dbReference>
<dbReference type="InterPro" id="IPR051264">
    <property type="entry name" value="FAD-oxidored/transferase_4"/>
</dbReference>
<dbReference type="GO" id="GO:0016491">
    <property type="term" value="F:oxidoreductase activity"/>
    <property type="evidence" value="ECO:0007669"/>
    <property type="project" value="UniProtKB-KW"/>
</dbReference>
<dbReference type="Gene3D" id="1.10.45.10">
    <property type="entry name" value="Vanillyl-alcohol Oxidase, Chain A, domain 4"/>
    <property type="match status" value="1"/>
</dbReference>
<evidence type="ECO:0000256" key="1">
    <source>
        <dbReference type="ARBA" id="ARBA00001974"/>
    </source>
</evidence>
<reference evidence="7 8" key="1">
    <citation type="submission" date="2017-08" db="EMBL/GenBank/DDBJ databases">
        <title>Fine stratification of microbial communities through a metagenomic profile of the photic zone.</title>
        <authorList>
            <person name="Haro-Moreno J.M."/>
            <person name="Lopez-Perez M."/>
            <person name="De La Torre J."/>
            <person name="Picazo A."/>
            <person name="Camacho A."/>
            <person name="Rodriguez-Valera F."/>
        </authorList>
    </citation>
    <scope>NUCLEOTIDE SEQUENCE [LARGE SCALE GENOMIC DNA]</scope>
    <source>
        <strain evidence="7">MED-G24</strain>
    </source>
</reference>
<dbReference type="InterPro" id="IPR006094">
    <property type="entry name" value="Oxid_FAD_bind_N"/>
</dbReference>
<evidence type="ECO:0000259" key="6">
    <source>
        <dbReference type="PROSITE" id="PS51387"/>
    </source>
</evidence>
<keyword evidence="4" id="KW-0274">FAD</keyword>
<dbReference type="InterPro" id="IPR016166">
    <property type="entry name" value="FAD-bd_PCMH"/>
</dbReference>
<evidence type="ECO:0000256" key="5">
    <source>
        <dbReference type="ARBA" id="ARBA00023002"/>
    </source>
</evidence>
<organism evidence="7 8">
    <name type="scientific">OM182 bacterium MED-G24</name>
    <dbReference type="NCBI Taxonomy" id="1986255"/>
    <lineage>
        <taxon>Bacteria</taxon>
        <taxon>Pseudomonadati</taxon>
        <taxon>Pseudomonadota</taxon>
        <taxon>Gammaproteobacteria</taxon>
        <taxon>OMG group</taxon>
        <taxon>OM182 clade</taxon>
    </lineage>
</organism>
<dbReference type="Pfam" id="PF01565">
    <property type="entry name" value="FAD_binding_4"/>
    <property type="match status" value="1"/>
</dbReference>
<comment type="caution">
    <text evidence="7">The sequence shown here is derived from an EMBL/GenBank/DDBJ whole genome shotgun (WGS) entry which is preliminary data.</text>
</comment>
<dbReference type="InterPro" id="IPR036318">
    <property type="entry name" value="FAD-bd_PCMH-like_sf"/>
</dbReference>
<evidence type="ECO:0000313" key="8">
    <source>
        <dbReference type="Proteomes" id="UP000219327"/>
    </source>
</evidence>
<dbReference type="PROSITE" id="PS51387">
    <property type="entry name" value="FAD_PCMH"/>
    <property type="match status" value="1"/>
</dbReference>
<dbReference type="Gene3D" id="3.30.70.2190">
    <property type="match status" value="1"/>
</dbReference>
<dbReference type="EMBL" id="NTKD01000085">
    <property type="protein sequence ID" value="PDH35671.1"/>
    <property type="molecule type" value="Genomic_DNA"/>
</dbReference>
<protein>
    <submittedName>
        <fullName evidence="7">FAD-binding oxidoreductase</fullName>
    </submittedName>
</protein>
<dbReference type="InterPro" id="IPR016164">
    <property type="entry name" value="FAD-linked_Oxase-like_C"/>
</dbReference>
<keyword evidence="3" id="KW-0285">Flavoprotein</keyword>
<dbReference type="PANTHER" id="PTHR43716:SF1">
    <property type="entry name" value="D-2-HYDROXYGLUTARATE DEHYDROGENASE, MITOCHONDRIAL"/>
    <property type="match status" value="1"/>
</dbReference>
<dbReference type="GO" id="GO:0071949">
    <property type="term" value="F:FAD binding"/>
    <property type="evidence" value="ECO:0007669"/>
    <property type="project" value="InterPro"/>
</dbReference>
<dbReference type="Gene3D" id="3.30.465.10">
    <property type="match status" value="1"/>
</dbReference>
<evidence type="ECO:0000313" key="7">
    <source>
        <dbReference type="EMBL" id="PDH35671.1"/>
    </source>
</evidence>
<accession>A0A2A5WGZ9</accession>
<proteinExistence type="inferred from homology"/>
<dbReference type="SUPFAM" id="SSF55103">
    <property type="entry name" value="FAD-linked oxidases, C-terminal domain"/>
    <property type="match status" value="1"/>
</dbReference>
<dbReference type="Gene3D" id="3.30.43.10">
    <property type="entry name" value="Uridine Diphospho-n-acetylenolpyruvylglucosamine Reductase, domain 2"/>
    <property type="match status" value="1"/>
</dbReference>
<comment type="similarity">
    <text evidence="2">Belongs to the FAD-binding oxidoreductase/transferase type 4 family.</text>
</comment>
<dbReference type="Proteomes" id="UP000219327">
    <property type="component" value="Unassembled WGS sequence"/>
</dbReference>
<dbReference type="InterPro" id="IPR004113">
    <property type="entry name" value="FAD-bd_oxidored_4_C"/>
</dbReference>
<gene>
    <name evidence="7" type="ORF">CNE99_10810</name>
</gene>
<dbReference type="Gene3D" id="3.30.70.2740">
    <property type="match status" value="1"/>
</dbReference>
<dbReference type="PANTHER" id="PTHR43716">
    <property type="entry name" value="D-2-HYDROXYGLUTARATE DEHYDROGENASE, MITOCHONDRIAL"/>
    <property type="match status" value="1"/>
</dbReference>
<comment type="cofactor">
    <cofactor evidence="1">
        <name>FAD</name>
        <dbReference type="ChEBI" id="CHEBI:57692"/>
    </cofactor>
</comment>
<dbReference type="InterPro" id="IPR016167">
    <property type="entry name" value="FAD-bd_PCMH_sub1"/>
</dbReference>
<dbReference type="InterPro" id="IPR016169">
    <property type="entry name" value="FAD-bd_PCMH_sub2"/>
</dbReference>
<keyword evidence="5" id="KW-0560">Oxidoreductase</keyword>